<sequence>MIQERISRRAFALTGNHHARQGYRGIIPPRSGALSCIKVKARHVNHTTPATTTGLYSPLPSTTTLLPSFLGFSFPRLTFASPPSPPTCYNFINPSAGGGGGAHTSAVYHNSGGSGSRGACHLASPLTCEDALINISRPSALHSCYPARTGPPRPGLLTWVCVGGVLERGLEFVRPPEYTRNVSASLNVASD</sequence>
<keyword evidence="2" id="KW-1185">Reference proteome</keyword>
<protein>
    <submittedName>
        <fullName evidence="1">Uncharacterized protein</fullName>
    </submittedName>
</protein>
<dbReference type="EMBL" id="VSRR010041955">
    <property type="protein sequence ID" value="MPC75827.1"/>
    <property type="molecule type" value="Genomic_DNA"/>
</dbReference>
<evidence type="ECO:0000313" key="2">
    <source>
        <dbReference type="Proteomes" id="UP000324222"/>
    </source>
</evidence>
<evidence type="ECO:0000313" key="1">
    <source>
        <dbReference type="EMBL" id="MPC75827.1"/>
    </source>
</evidence>
<gene>
    <name evidence="1" type="ORF">E2C01_070224</name>
</gene>
<dbReference type="AlphaFoldDB" id="A0A5B7I2Y9"/>
<reference evidence="1 2" key="1">
    <citation type="submission" date="2019-05" db="EMBL/GenBank/DDBJ databases">
        <title>Another draft genome of Portunus trituberculatus and its Hox gene families provides insights of decapod evolution.</title>
        <authorList>
            <person name="Jeong J.-H."/>
            <person name="Song I."/>
            <person name="Kim S."/>
            <person name="Choi T."/>
            <person name="Kim D."/>
            <person name="Ryu S."/>
            <person name="Kim W."/>
        </authorList>
    </citation>
    <scope>NUCLEOTIDE SEQUENCE [LARGE SCALE GENOMIC DNA]</scope>
    <source>
        <tissue evidence="1">Muscle</tissue>
    </source>
</reference>
<accession>A0A5B7I2Y9</accession>
<proteinExistence type="predicted"/>
<comment type="caution">
    <text evidence="1">The sequence shown here is derived from an EMBL/GenBank/DDBJ whole genome shotgun (WGS) entry which is preliminary data.</text>
</comment>
<name>A0A5B7I2Y9_PORTR</name>
<dbReference type="Proteomes" id="UP000324222">
    <property type="component" value="Unassembled WGS sequence"/>
</dbReference>
<organism evidence="1 2">
    <name type="scientific">Portunus trituberculatus</name>
    <name type="common">Swimming crab</name>
    <name type="synonym">Neptunus trituberculatus</name>
    <dbReference type="NCBI Taxonomy" id="210409"/>
    <lineage>
        <taxon>Eukaryota</taxon>
        <taxon>Metazoa</taxon>
        <taxon>Ecdysozoa</taxon>
        <taxon>Arthropoda</taxon>
        <taxon>Crustacea</taxon>
        <taxon>Multicrustacea</taxon>
        <taxon>Malacostraca</taxon>
        <taxon>Eumalacostraca</taxon>
        <taxon>Eucarida</taxon>
        <taxon>Decapoda</taxon>
        <taxon>Pleocyemata</taxon>
        <taxon>Brachyura</taxon>
        <taxon>Eubrachyura</taxon>
        <taxon>Portunoidea</taxon>
        <taxon>Portunidae</taxon>
        <taxon>Portuninae</taxon>
        <taxon>Portunus</taxon>
    </lineage>
</organism>